<sequence length="309" mass="34026">MAANHQHLRAFHAIAVEGGVSRAARRLNVSQPTLSQQLKALESRYGVTLFESRKAPLRLSPAGRDLLALTRKLFATAADIDDLLGDTADPAGGALRLGSDSPLYAAQLVEQFHRRHPDTGIQIRMGNAREVMRWLDDAEIDAAVASDPPAQGAFSYDPLFTDRLACAMRHDHPLARHASVPIRALADETLILREPTSKTRAFTERALGDAEVRPRATLELQSRETIREGIALGLGISVFLTSECPPDPRILYRPLDTGPRVYRLRSYLVCQSDRKRSAMMRALREIALEMRVADEIEEISPAAAPAPSN</sequence>
<dbReference type="GO" id="GO:0003700">
    <property type="term" value="F:DNA-binding transcription factor activity"/>
    <property type="evidence" value="ECO:0007669"/>
    <property type="project" value="InterPro"/>
</dbReference>
<dbReference type="GO" id="GO:0003677">
    <property type="term" value="F:DNA binding"/>
    <property type="evidence" value="ECO:0007669"/>
    <property type="project" value="UniProtKB-KW"/>
</dbReference>
<evidence type="ECO:0000256" key="1">
    <source>
        <dbReference type="ARBA" id="ARBA00009437"/>
    </source>
</evidence>
<dbReference type="CDD" id="cd05466">
    <property type="entry name" value="PBP2_LTTR_substrate"/>
    <property type="match status" value="1"/>
</dbReference>
<dbReference type="PANTHER" id="PTHR30346">
    <property type="entry name" value="TRANSCRIPTIONAL DUAL REGULATOR HCAR-RELATED"/>
    <property type="match status" value="1"/>
</dbReference>
<evidence type="ECO:0000313" key="7">
    <source>
        <dbReference type="Proteomes" id="UP000094256"/>
    </source>
</evidence>
<dbReference type="AlphaFoldDB" id="A0A1B3Z966"/>
<keyword evidence="7" id="KW-1185">Reference proteome</keyword>
<evidence type="ECO:0000256" key="3">
    <source>
        <dbReference type="ARBA" id="ARBA00023125"/>
    </source>
</evidence>
<evidence type="ECO:0000256" key="2">
    <source>
        <dbReference type="ARBA" id="ARBA00023015"/>
    </source>
</evidence>
<gene>
    <name evidence="6" type="ORF">AWL63_08330</name>
</gene>
<keyword evidence="4" id="KW-0804">Transcription</keyword>
<dbReference type="KEGG" id="span:AWL63_08330"/>
<feature type="domain" description="HTH lysR-type" evidence="5">
    <location>
        <begin position="6"/>
        <end position="60"/>
    </location>
</feature>
<dbReference type="Gene3D" id="3.40.190.290">
    <property type="match status" value="1"/>
</dbReference>
<dbReference type="PRINTS" id="PR00039">
    <property type="entry name" value="HTHLYSR"/>
</dbReference>
<dbReference type="SUPFAM" id="SSF53850">
    <property type="entry name" value="Periplasmic binding protein-like II"/>
    <property type="match status" value="1"/>
</dbReference>
<dbReference type="InterPro" id="IPR036388">
    <property type="entry name" value="WH-like_DNA-bd_sf"/>
</dbReference>
<dbReference type="PANTHER" id="PTHR30346:SF28">
    <property type="entry name" value="HTH-TYPE TRANSCRIPTIONAL REGULATOR CYNR"/>
    <property type="match status" value="1"/>
</dbReference>
<keyword evidence="2" id="KW-0805">Transcription regulation</keyword>
<evidence type="ECO:0000256" key="4">
    <source>
        <dbReference type="ARBA" id="ARBA00023163"/>
    </source>
</evidence>
<dbReference type="Pfam" id="PF03466">
    <property type="entry name" value="LysR_substrate"/>
    <property type="match status" value="1"/>
</dbReference>
<dbReference type="Proteomes" id="UP000094256">
    <property type="component" value="Chromosome"/>
</dbReference>
<reference evidence="6 7" key="1">
    <citation type="submission" date="2016-01" db="EMBL/GenBank/DDBJ databases">
        <title>Complete genome and mega plasmid sequence of Sphingomonas panacis DCY99 elicits systemic resistance in rice to Xanthomonas oryzae.</title>
        <authorList>
            <person name="Kim Y.J."/>
            <person name="Yang D.C."/>
            <person name="Sing P."/>
        </authorList>
    </citation>
    <scope>NUCLEOTIDE SEQUENCE [LARGE SCALE GENOMIC DNA]</scope>
    <source>
        <strain evidence="6 7">DCY99</strain>
    </source>
</reference>
<keyword evidence="3" id="KW-0238">DNA-binding</keyword>
<dbReference type="SUPFAM" id="SSF46785">
    <property type="entry name" value="Winged helix' DNA-binding domain"/>
    <property type="match status" value="1"/>
</dbReference>
<comment type="similarity">
    <text evidence="1">Belongs to the LysR transcriptional regulatory family.</text>
</comment>
<dbReference type="InterPro" id="IPR005119">
    <property type="entry name" value="LysR_subst-bd"/>
</dbReference>
<dbReference type="Pfam" id="PF00126">
    <property type="entry name" value="HTH_1"/>
    <property type="match status" value="1"/>
</dbReference>
<dbReference type="STRING" id="1560345.AWL63_08330"/>
<evidence type="ECO:0000259" key="5">
    <source>
        <dbReference type="PROSITE" id="PS50931"/>
    </source>
</evidence>
<accession>A0A1B3Z966</accession>
<dbReference type="RefSeq" id="WP_069204540.1">
    <property type="nucleotide sequence ID" value="NZ_CP014168.1"/>
</dbReference>
<dbReference type="OrthoDB" id="9775392at2"/>
<protein>
    <submittedName>
        <fullName evidence="6">LysR family transcriptional regulator</fullName>
    </submittedName>
</protein>
<dbReference type="EMBL" id="CP014168">
    <property type="protein sequence ID" value="AOH83973.1"/>
    <property type="molecule type" value="Genomic_DNA"/>
</dbReference>
<evidence type="ECO:0000313" key="6">
    <source>
        <dbReference type="EMBL" id="AOH83973.1"/>
    </source>
</evidence>
<dbReference type="Gene3D" id="1.10.10.10">
    <property type="entry name" value="Winged helix-like DNA-binding domain superfamily/Winged helix DNA-binding domain"/>
    <property type="match status" value="1"/>
</dbReference>
<dbReference type="InterPro" id="IPR036390">
    <property type="entry name" value="WH_DNA-bd_sf"/>
</dbReference>
<name>A0A1B3Z966_9SPHN</name>
<organism evidence="6 7">
    <name type="scientific">Sphingomonas panacis</name>
    <dbReference type="NCBI Taxonomy" id="1560345"/>
    <lineage>
        <taxon>Bacteria</taxon>
        <taxon>Pseudomonadati</taxon>
        <taxon>Pseudomonadota</taxon>
        <taxon>Alphaproteobacteria</taxon>
        <taxon>Sphingomonadales</taxon>
        <taxon>Sphingomonadaceae</taxon>
        <taxon>Sphingomonas</taxon>
    </lineage>
</organism>
<proteinExistence type="inferred from homology"/>
<dbReference type="GO" id="GO:0032993">
    <property type="term" value="C:protein-DNA complex"/>
    <property type="evidence" value="ECO:0007669"/>
    <property type="project" value="TreeGrafter"/>
</dbReference>
<dbReference type="InterPro" id="IPR000847">
    <property type="entry name" value="LysR_HTH_N"/>
</dbReference>
<dbReference type="PROSITE" id="PS50931">
    <property type="entry name" value="HTH_LYSR"/>
    <property type="match status" value="1"/>
</dbReference>